<dbReference type="PANTHER" id="PTHR47505">
    <property type="entry name" value="DNA UTILIZATION PROTEIN YHGH"/>
    <property type="match status" value="1"/>
</dbReference>
<dbReference type="PANTHER" id="PTHR47505:SF1">
    <property type="entry name" value="DNA UTILIZATION PROTEIN YHGH"/>
    <property type="match status" value="1"/>
</dbReference>
<feature type="domain" description="Phosphoribosyltransferase" evidence="2">
    <location>
        <begin position="137"/>
        <end position="223"/>
    </location>
</feature>
<sequence length="231" mass="25332">MFGKLTAPTVDLLFPRRCLVCGSFDTHLCERCAGAVRIQDSQRCSVCEAPTPWGLTHPGCLNSAKLDGILAAGNFKQLQYLVHAMKYQLLQDLAVPLGRILTEGVRHYGLENFFSDFIIIPVPLHAAKLRYRGFNQSALLAQTIASELALTLAPRGLERVKNTDSQSMLPKPQRLQNIRGAFACPEPEVVAGKKILLIDDLATSCATLHECAKVLKRAKAEMVWGLVLAHG</sequence>
<name>A0A1F5PLW9_9BACT</name>
<protein>
    <recommendedName>
        <fullName evidence="6">Phosphoribosyltransferase domain-containing protein</fullName>
    </recommendedName>
</protein>
<dbReference type="InterPro" id="IPR044005">
    <property type="entry name" value="DZR_2"/>
</dbReference>
<dbReference type="Pfam" id="PF18912">
    <property type="entry name" value="DZR_2"/>
    <property type="match status" value="1"/>
</dbReference>
<dbReference type="Proteomes" id="UP000178377">
    <property type="component" value="Unassembled WGS sequence"/>
</dbReference>
<dbReference type="InterPro" id="IPR051910">
    <property type="entry name" value="ComF/GntX_DNA_util-trans"/>
</dbReference>
<accession>A0A1F5PLW9</accession>
<dbReference type="SUPFAM" id="SSF53271">
    <property type="entry name" value="PRTase-like"/>
    <property type="match status" value="1"/>
</dbReference>
<evidence type="ECO:0000313" key="4">
    <source>
        <dbReference type="EMBL" id="OGE90901.1"/>
    </source>
</evidence>
<organism evidence="4 5">
    <name type="scientific">Candidatus Doudnabacteria bacterium RIFCSPHIGHO2_01_FULL_50_11</name>
    <dbReference type="NCBI Taxonomy" id="1817828"/>
    <lineage>
        <taxon>Bacteria</taxon>
        <taxon>Candidatus Doudnaibacteriota</taxon>
    </lineage>
</organism>
<dbReference type="InterPro" id="IPR000836">
    <property type="entry name" value="PRTase_dom"/>
</dbReference>
<gene>
    <name evidence="4" type="ORF">A2722_00570</name>
</gene>
<dbReference type="InterPro" id="IPR029057">
    <property type="entry name" value="PRTase-like"/>
</dbReference>
<dbReference type="Pfam" id="PF00156">
    <property type="entry name" value="Pribosyltran"/>
    <property type="match status" value="1"/>
</dbReference>
<evidence type="ECO:0000256" key="1">
    <source>
        <dbReference type="ARBA" id="ARBA00008007"/>
    </source>
</evidence>
<evidence type="ECO:0000313" key="5">
    <source>
        <dbReference type="Proteomes" id="UP000178377"/>
    </source>
</evidence>
<reference evidence="4 5" key="1">
    <citation type="journal article" date="2016" name="Nat. Commun.">
        <title>Thousands of microbial genomes shed light on interconnected biogeochemical processes in an aquifer system.</title>
        <authorList>
            <person name="Anantharaman K."/>
            <person name="Brown C.T."/>
            <person name="Hug L.A."/>
            <person name="Sharon I."/>
            <person name="Castelle C.J."/>
            <person name="Probst A.J."/>
            <person name="Thomas B.C."/>
            <person name="Singh A."/>
            <person name="Wilkins M.J."/>
            <person name="Karaoz U."/>
            <person name="Brodie E.L."/>
            <person name="Williams K.H."/>
            <person name="Hubbard S.S."/>
            <person name="Banfield J.F."/>
        </authorList>
    </citation>
    <scope>NUCLEOTIDE SEQUENCE [LARGE SCALE GENOMIC DNA]</scope>
</reference>
<comment type="similarity">
    <text evidence="1">Belongs to the ComF/GntX family.</text>
</comment>
<comment type="caution">
    <text evidence="4">The sequence shown here is derived from an EMBL/GenBank/DDBJ whole genome shotgun (WGS) entry which is preliminary data.</text>
</comment>
<evidence type="ECO:0008006" key="6">
    <source>
        <dbReference type="Google" id="ProtNLM"/>
    </source>
</evidence>
<dbReference type="CDD" id="cd06223">
    <property type="entry name" value="PRTases_typeI"/>
    <property type="match status" value="1"/>
</dbReference>
<dbReference type="EMBL" id="MFEO01000006">
    <property type="protein sequence ID" value="OGE90901.1"/>
    <property type="molecule type" value="Genomic_DNA"/>
</dbReference>
<dbReference type="STRING" id="1817828.A2722_00570"/>
<evidence type="ECO:0000259" key="3">
    <source>
        <dbReference type="Pfam" id="PF18912"/>
    </source>
</evidence>
<feature type="domain" description="Double zinc ribbon" evidence="3">
    <location>
        <begin position="10"/>
        <end position="60"/>
    </location>
</feature>
<dbReference type="AlphaFoldDB" id="A0A1F5PLW9"/>
<proteinExistence type="inferred from homology"/>
<evidence type="ECO:0000259" key="2">
    <source>
        <dbReference type="Pfam" id="PF00156"/>
    </source>
</evidence>
<dbReference type="Gene3D" id="3.40.50.2020">
    <property type="match status" value="1"/>
</dbReference>